<name>A0A5B0X507_9GAMM</name>
<organism evidence="5 6">
    <name type="scientific">Pseudohalioglobus sediminis</name>
    <dbReference type="NCBI Taxonomy" id="2606449"/>
    <lineage>
        <taxon>Bacteria</taxon>
        <taxon>Pseudomonadati</taxon>
        <taxon>Pseudomonadota</taxon>
        <taxon>Gammaproteobacteria</taxon>
        <taxon>Cellvibrionales</taxon>
        <taxon>Halieaceae</taxon>
        <taxon>Pseudohalioglobus</taxon>
    </lineage>
</organism>
<dbReference type="InterPro" id="IPR016161">
    <property type="entry name" value="Ald_DH/histidinol_DH"/>
</dbReference>
<dbReference type="SUPFAM" id="SSF53720">
    <property type="entry name" value="ALDH-like"/>
    <property type="match status" value="1"/>
</dbReference>
<dbReference type="EMBL" id="VTUX01000002">
    <property type="protein sequence ID" value="KAA1193391.1"/>
    <property type="molecule type" value="Genomic_DNA"/>
</dbReference>
<reference evidence="5 6" key="1">
    <citation type="submission" date="2019-09" db="EMBL/GenBank/DDBJ databases">
        <authorList>
            <person name="Chen X.-Y."/>
        </authorList>
    </citation>
    <scope>NUCLEOTIDE SEQUENCE [LARGE SCALE GENOMIC DNA]</scope>
    <source>
        <strain evidence="5 6">NY5</strain>
    </source>
</reference>
<comment type="similarity">
    <text evidence="3">Belongs to the aldehyde dehydrogenase family.</text>
</comment>
<dbReference type="InterPro" id="IPR015590">
    <property type="entry name" value="Aldehyde_DH_dom"/>
</dbReference>
<dbReference type="CDD" id="cd07078">
    <property type="entry name" value="ALDH"/>
    <property type="match status" value="1"/>
</dbReference>
<evidence type="ECO:0000313" key="5">
    <source>
        <dbReference type="EMBL" id="KAA1193391.1"/>
    </source>
</evidence>
<evidence type="ECO:0000259" key="4">
    <source>
        <dbReference type="Pfam" id="PF00171"/>
    </source>
</evidence>
<comment type="caution">
    <text evidence="5">The sequence shown here is derived from an EMBL/GenBank/DDBJ whole genome shotgun (WGS) entry which is preliminary data.</text>
</comment>
<feature type="domain" description="Aldehyde dehydrogenase" evidence="4">
    <location>
        <begin position="34"/>
        <end position="487"/>
    </location>
</feature>
<evidence type="ECO:0000256" key="1">
    <source>
        <dbReference type="ARBA" id="ARBA00023002"/>
    </source>
</evidence>
<proteinExistence type="inferred from homology"/>
<gene>
    <name evidence="5" type="ORF">F0M18_06025</name>
</gene>
<dbReference type="Proteomes" id="UP000323708">
    <property type="component" value="Unassembled WGS sequence"/>
</dbReference>
<evidence type="ECO:0000256" key="3">
    <source>
        <dbReference type="RuleBase" id="RU003345"/>
    </source>
</evidence>
<dbReference type="PANTHER" id="PTHR11699">
    <property type="entry name" value="ALDEHYDE DEHYDROGENASE-RELATED"/>
    <property type="match status" value="1"/>
</dbReference>
<evidence type="ECO:0000313" key="6">
    <source>
        <dbReference type="Proteomes" id="UP000323708"/>
    </source>
</evidence>
<protein>
    <submittedName>
        <fullName evidence="5">Aldehyde dehydrogenase</fullName>
    </submittedName>
</protein>
<dbReference type="PROSITE" id="PS00687">
    <property type="entry name" value="ALDEHYDE_DEHYDR_GLU"/>
    <property type="match status" value="1"/>
</dbReference>
<keyword evidence="6" id="KW-1185">Reference proteome</keyword>
<dbReference type="InterPro" id="IPR016163">
    <property type="entry name" value="Ald_DH_C"/>
</dbReference>
<dbReference type="InterPro" id="IPR029510">
    <property type="entry name" value="Ald_DH_CS_GLU"/>
</dbReference>
<dbReference type="GO" id="GO:0016620">
    <property type="term" value="F:oxidoreductase activity, acting on the aldehyde or oxo group of donors, NAD or NADP as acceptor"/>
    <property type="evidence" value="ECO:0007669"/>
    <property type="project" value="InterPro"/>
</dbReference>
<sequence length="498" mass="52868">MPKPLTENTAVHKSTLPEPLAYIDDRASRPAQVRKQTLRNPNTLEPLQPLHACDDAQAESALAAAARAHETAVWENTPTSERAALLEAVADALDAPEVQETIAEVDALTTGAVISLTRNMARLAPLSFRAAAQYLREGNLEQRLPGRHGEVEYFRRPWGPAMLISPWNGPTAIGCHKIASALAAGAPCIAKPSEWTPHSSVVVAEAIARAGLPPGTFQLLLGNRETAGKLLGDPRIKAISFTGGTEGGRAVSAASVNSFRPLQLELGGNNPLVVFADADLDQAAAGIAFGLSNLNAQWCRALGRVIVHREVKQALLEKVQHALAGIRMGHSLDPDAEMGPQIHRQQFDSVQRHIQRLRAAGGELLQSTTLPDLPGYFIPPTLVDGCDPGQTRVEMFGPVAAVHSFDTSAEALALANGTDYGLAAYVYSGDEQAAFDFSRKLRTGGVKINGYDLLSLSPTAPRAAWGMSGLGEEGTGHSIEFFTGARVVGLVARGPAQN</sequence>
<dbReference type="Gene3D" id="3.40.605.10">
    <property type="entry name" value="Aldehyde Dehydrogenase, Chain A, domain 1"/>
    <property type="match status" value="1"/>
</dbReference>
<dbReference type="Gene3D" id="3.40.309.10">
    <property type="entry name" value="Aldehyde Dehydrogenase, Chain A, domain 2"/>
    <property type="match status" value="1"/>
</dbReference>
<feature type="active site" evidence="2">
    <location>
        <position position="265"/>
    </location>
</feature>
<dbReference type="Pfam" id="PF00171">
    <property type="entry name" value="Aldedh"/>
    <property type="match status" value="1"/>
</dbReference>
<keyword evidence="1 3" id="KW-0560">Oxidoreductase</keyword>
<dbReference type="InterPro" id="IPR016162">
    <property type="entry name" value="Ald_DH_N"/>
</dbReference>
<accession>A0A5B0X507</accession>
<evidence type="ECO:0000256" key="2">
    <source>
        <dbReference type="PROSITE-ProRule" id="PRU10007"/>
    </source>
</evidence>
<dbReference type="AlphaFoldDB" id="A0A5B0X507"/>